<feature type="non-terminal residue" evidence="1">
    <location>
        <position position="96"/>
    </location>
</feature>
<feature type="non-terminal residue" evidence="1">
    <location>
        <position position="1"/>
    </location>
</feature>
<reference evidence="1 2" key="1">
    <citation type="submission" date="2020-02" db="EMBL/GenBank/DDBJ databases">
        <title>Draft genome sequence of Haematococcus lacustris strain NIES-144.</title>
        <authorList>
            <person name="Morimoto D."/>
            <person name="Nakagawa S."/>
            <person name="Yoshida T."/>
            <person name="Sawayama S."/>
        </authorList>
    </citation>
    <scope>NUCLEOTIDE SEQUENCE [LARGE SCALE GENOMIC DNA]</scope>
    <source>
        <strain evidence="1 2">NIES-144</strain>
    </source>
</reference>
<name>A0A699YL06_HAELA</name>
<gene>
    <name evidence="1" type="ORF">HaLaN_01328</name>
</gene>
<sequence>MSYYHKHFINAAICCNTDPVIFKEPSQGCLPSGDDLSSDYAATWALSSLQCPPTVMLQCPGSLTSSSCQQLRRQLFTAAGLDPDTGQYANCLKAGK</sequence>
<proteinExistence type="predicted"/>
<dbReference type="AlphaFoldDB" id="A0A699YL06"/>
<evidence type="ECO:0000313" key="2">
    <source>
        <dbReference type="Proteomes" id="UP000485058"/>
    </source>
</evidence>
<dbReference type="EMBL" id="BLLF01000049">
    <property type="protein sequence ID" value="GFH06659.1"/>
    <property type="molecule type" value="Genomic_DNA"/>
</dbReference>
<protein>
    <submittedName>
        <fullName evidence="1">Uncharacterized protein</fullName>
    </submittedName>
</protein>
<evidence type="ECO:0000313" key="1">
    <source>
        <dbReference type="EMBL" id="GFH06659.1"/>
    </source>
</evidence>
<comment type="caution">
    <text evidence="1">The sequence shown here is derived from an EMBL/GenBank/DDBJ whole genome shotgun (WGS) entry which is preliminary data.</text>
</comment>
<organism evidence="1 2">
    <name type="scientific">Haematococcus lacustris</name>
    <name type="common">Green alga</name>
    <name type="synonym">Haematococcus pluvialis</name>
    <dbReference type="NCBI Taxonomy" id="44745"/>
    <lineage>
        <taxon>Eukaryota</taxon>
        <taxon>Viridiplantae</taxon>
        <taxon>Chlorophyta</taxon>
        <taxon>core chlorophytes</taxon>
        <taxon>Chlorophyceae</taxon>
        <taxon>CS clade</taxon>
        <taxon>Chlamydomonadales</taxon>
        <taxon>Haematococcaceae</taxon>
        <taxon>Haematococcus</taxon>
    </lineage>
</organism>
<dbReference type="Proteomes" id="UP000485058">
    <property type="component" value="Unassembled WGS sequence"/>
</dbReference>
<keyword evidence="2" id="KW-1185">Reference proteome</keyword>
<accession>A0A699YL06</accession>